<evidence type="ECO:0000313" key="6">
    <source>
        <dbReference type="Proteomes" id="UP001275084"/>
    </source>
</evidence>
<dbReference type="InterPro" id="IPR001810">
    <property type="entry name" value="F-box_dom"/>
</dbReference>
<dbReference type="SUPFAM" id="SSF81383">
    <property type="entry name" value="F-box domain"/>
    <property type="match status" value="1"/>
</dbReference>
<evidence type="ECO:0000256" key="2">
    <source>
        <dbReference type="ARBA" id="ARBA00023043"/>
    </source>
</evidence>
<dbReference type="EMBL" id="JAUIQD010000001">
    <property type="protein sequence ID" value="KAK3362365.1"/>
    <property type="molecule type" value="Genomic_DNA"/>
</dbReference>
<evidence type="ECO:0000256" key="3">
    <source>
        <dbReference type="PROSITE-ProRule" id="PRU00023"/>
    </source>
</evidence>
<dbReference type="InterPro" id="IPR036047">
    <property type="entry name" value="F-box-like_dom_sf"/>
</dbReference>
<dbReference type="PRINTS" id="PR01415">
    <property type="entry name" value="ANKYRIN"/>
</dbReference>
<feature type="repeat" description="ANK" evidence="3">
    <location>
        <begin position="257"/>
        <end position="294"/>
    </location>
</feature>
<proteinExistence type="predicted"/>
<dbReference type="SUPFAM" id="SSF48403">
    <property type="entry name" value="Ankyrin repeat"/>
    <property type="match status" value="1"/>
</dbReference>
<dbReference type="Gene3D" id="1.25.40.20">
    <property type="entry name" value="Ankyrin repeat-containing domain"/>
    <property type="match status" value="2"/>
</dbReference>
<evidence type="ECO:0000256" key="1">
    <source>
        <dbReference type="ARBA" id="ARBA00022737"/>
    </source>
</evidence>
<organism evidence="5 6">
    <name type="scientific">Lasiosphaeria hispida</name>
    <dbReference type="NCBI Taxonomy" id="260671"/>
    <lineage>
        <taxon>Eukaryota</taxon>
        <taxon>Fungi</taxon>
        <taxon>Dikarya</taxon>
        <taxon>Ascomycota</taxon>
        <taxon>Pezizomycotina</taxon>
        <taxon>Sordariomycetes</taxon>
        <taxon>Sordariomycetidae</taxon>
        <taxon>Sordariales</taxon>
        <taxon>Lasiosphaeriaceae</taxon>
        <taxon>Lasiosphaeria</taxon>
    </lineage>
</organism>
<comment type="caution">
    <text evidence="5">The sequence shown here is derived from an EMBL/GenBank/DDBJ whole genome shotgun (WGS) entry which is preliminary data.</text>
</comment>
<name>A0AAJ0HT25_9PEZI</name>
<feature type="domain" description="F-box" evidence="4">
    <location>
        <begin position="1"/>
        <end position="46"/>
    </location>
</feature>
<dbReference type="InterPro" id="IPR050745">
    <property type="entry name" value="Multifunctional_regulatory"/>
</dbReference>
<dbReference type="InterPro" id="IPR002110">
    <property type="entry name" value="Ankyrin_rpt"/>
</dbReference>
<reference evidence="5" key="1">
    <citation type="journal article" date="2023" name="Mol. Phylogenet. Evol.">
        <title>Genome-scale phylogeny and comparative genomics of the fungal order Sordariales.</title>
        <authorList>
            <person name="Hensen N."/>
            <person name="Bonometti L."/>
            <person name="Westerberg I."/>
            <person name="Brannstrom I.O."/>
            <person name="Guillou S."/>
            <person name="Cros-Aarteil S."/>
            <person name="Calhoun S."/>
            <person name="Haridas S."/>
            <person name="Kuo A."/>
            <person name="Mondo S."/>
            <person name="Pangilinan J."/>
            <person name="Riley R."/>
            <person name="LaButti K."/>
            <person name="Andreopoulos B."/>
            <person name="Lipzen A."/>
            <person name="Chen C."/>
            <person name="Yan M."/>
            <person name="Daum C."/>
            <person name="Ng V."/>
            <person name="Clum A."/>
            <person name="Steindorff A."/>
            <person name="Ohm R.A."/>
            <person name="Martin F."/>
            <person name="Silar P."/>
            <person name="Natvig D.O."/>
            <person name="Lalanne C."/>
            <person name="Gautier V."/>
            <person name="Ament-Velasquez S.L."/>
            <person name="Kruys A."/>
            <person name="Hutchinson M.I."/>
            <person name="Powell A.J."/>
            <person name="Barry K."/>
            <person name="Miller A.N."/>
            <person name="Grigoriev I.V."/>
            <person name="Debuchy R."/>
            <person name="Gladieux P."/>
            <person name="Hiltunen Thoren M."/>
            <person name="Johannesson H."/>
        </authorList>
    </citation>
    <scope>NUCLEOTIDE SEQUENCE</scope>
    <source>
        <strain evidence="5">CBS 955.72</strain>
    </source>
</reference>
<dbReference type="InterPro" id="IPR036770">
    <property type="entry name" value="Ankyrin_rpt-contain_sf"/>
</dbReference>
<dbReference type="Proteomes" id="UP001275084">
    <property type="component" value="Unassembled WGS sequence"/>
</dbReference>
<dbReference type="SMART" id="SM00248">
    <property type="entry name" value="ANK"/>
    <property type="match status" value="5"/>
</dbReference>
<evidence type="ECO:0000259" key="4">
    <source>
        <dbReference type="PROSITE" id="PS50181"/>
    </source>
</evidence>
<dbReference type="Pfam" id="PF00023">
    <property type="entry name" value="Ank"/>
    <property type="match status" value="1"/>
</dbReference>
<dbReference type="AlphaFoldDB" id="A0AAJ0HT25"/>
<gene>
    <name evidence="5" type="ORF">B0T25DRAFT_4737</name>
</gene>
<sequence>MVFLGDLPAELVMEIAEWCTISSVAALARTCRDLHNIATPELYRKVGRGHFAVLAQLPLYWGLKYNQIATVRQALAATGPGGKMFADAVTLGGDSLRVLRSAVSFHKAGLDTQLQYKQPEFQALGTLQLRESPLFLACGAGNVEAAKLLLDAGVRVDTPSTNRLGACKDRCFHTNIVTFLANHWGINHVSWNDLVDRCRYPLDSAVCNGNLELVKLIAAHQGTVGSGLHTAAATGSAEMVDALLSHGAADPNGRSSLDQTPLHYAVSRRKYDANTLQVVERLVRGGARIDALGIHKTMRGPMIFRTPHTGLADAQHEEAEASRLGQAHGRRFFTPLGIVLAMGAAMENATPATMLRTSLHYLPLIKLLLSLGADVNSRWARYDGHSVAIRQELWRWGSVQEQRRHSLEVGQPN</sequence>
<keyword evidence="6" id="KW-1185">Reference proteome</keyword>
<feature type="repeat" description="ANK" evidence="3">
    <location>
        <begin position="129"/>
        <end position="161"/>
    </location>
</feature>
<keyword evidence="1" id="KW-0677">Repeat</keyword>
<keyword evidence="2 3" id="KW-0040">ANK repeat</keyword>
<dbReference type="PANTHER" id="PTHR24189">
    <property type="entry name" value="MYOTROPHIN"/>
    <property type="match status" value="1"/>
</dbReference>
<dbReference type="Pfam" id="PF12796">
    <property type="entry name" value="Ank_2"/>
    <property type="match status" value="1"/>
</dbReference>
<protein>
    <submittedName>
        <fullName evidence="5">Ankyrin repeat-containing domain protein</fullName>
    </submittedName>
</protein>
<evidence type="ECO:0000313" key="5">
    <source>
        <dbReference type="EMBL" id="KAK3362365.1"/>
    </source>
</evidence>
<dbReference type="PROSITE" id="PS50181">
    <property type="entry name" value="FBOX"/>
    <property type="match status" value="1"/>
</dbReference>
<accession>A0AAJ0HT25</accession>
<reference evidence="5" key="2">
    <citation type="submission" date="2023-06" db="EMBL/GenBank/DDBJ databases">
        <authorList>
            <consortium name="Lawrence Berkeley National Laboratory"/>
            <person name="Haridas S."/>
            <person name="Hensen N."/>
            <person name="Bonometti L."/>
            <person name="Westerberg I."/>
            <person name="Brannstrom I.O."/>
            <person name="Guillou S."/>
            <person name="Cros-Aarteil S."/>
            <person name="Calhoun S."/>
            <person name="Kuo A."/>
            <person name="Mondo S."/>
            <person name="Pangilinan J."/>
            <person name="Riley R."/>
            <person name="Labutti K."/>
            <person name="Andreopoulos B."/>
            <person name="Lipzen A."/>
            <person name="Chen C."/>
            <person name="Yanf M."/>
            <person name="Daum C."/>
            <person name="Ng V."/>
            <person name="Clum A."/>
            <person name="Steindorff A."/>
            <person name="Ohm R."/>
            <person name="Martin F."/>
            <person name="Silar P."/>
            <person name="Natvig D."/>
            <person name="Lalanne C."/>
            <person name="Gautier V."/>
            <person name="Ament-Velasquez S.L."/>
            <person name="Kruys A."/>
            <person name="Hutchinson M.I."/>
            <person name="Powell A.J."/>
            <person name="Barry K."/>
            <person name="Miller A.N."/>
            <person name="Grigoriev I.V."/>
            <person name="Debuchy R."/>
            <person name="Gladieux P."/>
            <person name="Thoren M.H."/>
            <person name="Johannesson H."/>
        </authorList>
    </citation>
    <scope>NUCLEOTIDE SEQUENCE</scope>
    <source>
        <strain evidence="5">CBS 955.72</strain>
    </source>
</reference>
<dbReference type="PROSITE" id="PS50088">
    <property type="entry name" value="ANK_REPEAT"/>
    <property type="match status" value="2"/>
</dbReference>
<dbReference type="PROSITE" id="PS50297">
    <property type="entry name" value="ANK_REP_REGION"/>
    <property type="match status" value="1"/>
</dbReference>
<dbReference type="PANTHER" id="PTHR24189:SF50">
    <property type="entry name" value="ANKYRIN REPEAT AND SOCS BOX PROTEIN 2"/>
    <property type="match status" value="1"/>
</dbReference>